<gene>
    <name evidence="5" type="ORF">Aru02nite_47570</name>
</gene>
<dbReference type="SUPFAM" id="SSF49503">
    <property type="entry name" value="Cupredoxins"/>
    <property type="match status" value="1"/>
</dbReference>
<evidence type="ECO:0000256" key="1">
    <source>
        <dbReference type="ARBA" id="ARBA00022723"/>
    </source>
</evidence>
<sequence>MPSVRRLAAVAAAGAVLASAGCGFVGQHDASTHGPDTTGTAKTGAGGVQTITVTGDERMRFTPNVIKAHTGKLRITLKTTGQTPHDLQIDKFHATTGMVMKGRSASVEVEISAPGRYDFVCTYHVKQGMTGVIEVS</sequence>
<keyword evidence="1" id="KW-0479">Metal-binding</keyword>
<feature type="signal peptide" evidence="3">
    <location>
        <begin position="1"/>
        <end position="20"/>
    </location>
</feature>
<feature type="domain" description="EfeO-type cupredoxin-like" evidence="4">
    <location>
        <begin position="45"/>
        <end position="128"/>
    </location>
</feature>
<dbReference type="InterPro" id="IPR028096">
    <property type="entry name" value="EfeO_Cupredoxin"/>
</dbReference>
<dbReference type="InterPro" id="IPR050845">
    <property type="entry name" value="Cu-binding_ET"/>
</dbReference>
<dbReference type="Proteomes" id="UP000612808">
    <property type="component" value="Unassembled WGS sequence"/>
</dbReference>
<feature type="chain" id="PRO_5038667322" description="EfeO-type cupredoxin-like domain-containing protein" evidence="3">
    <location>
        <begin position="21"/>
        <end position="136"/>
    </location>
</feature>
<dbReference type="Gene3D" id="2.60.40.420">
    <property type="entry name" value="Cupredoxins - blue copper proteins"/>
    <property type="match status" value="1"/>
</dbReference>
<evidence type="ECO:0000313" key="6">
    <source>
        <dbReference type="Proteomes" id="UP000612808"/>
    </source>
</evidence>
<dbReference type="CDD" id="cd00920">
    <property type="entry name" value="Cupredoxin"/>
    <property type="match status" value="1"/>
</dbReference>
<dbReference type="InterPro" id="IPR008972">
    <property type="entry name" value="Cupredoxin"/>
</dbReference>
<dbReference type="PROSITE" id="PS51257">
    <property type="entry name" value="PROKAR_LIPOPROTEIN"/>
    <property type="match status" value="1"/>
</dbReference>
<comment type="caution">
    <text evidence="5">The sequence shown here is derived from an EMBL/GenBank/DDBJ whole genome shotgun (WGS) entry which is preliminary data.</text>
</comment>
<organism evidence="5 6">
    <name type="scientific">Actinocatenispora rupis</name>
    <dbReference type="NCBI Taxonomy" id="519421"/>
    <lineage>
        <taxon>Bacteria</taxon>
        <taxon>Bacillati</taxon>
        <taxon>Actinomycetota</taxon>
        <taxon>Actinomycetes</taxon>
        <taxon>Micromonosporales</taxon>
        <taxon>Micromonosporaceae</taxon>
        <taxon>Actinocatenispora</taxon>
    </lineage>
</organism>
<evidence type="ECO:0000313" key="5">
    <source>
        <dbReference type="EMBL" id="GID13868.1"/>
    </source>
</evidence>
<dbReference type="GO" id="GO:0046872">
    <property type="term" value="F:metal ion binding"/>
    <property type="evidence" value="ECO:0007669"/>
    <property type="project" value="UniProtKB-KW"/>
</dbReference>
<dbReference type="PANTHER" id="PTHR38439:SF3">
    <property type="entry name" value="COPPER-RESISTANT CUPROPROTEIN COPI"/>
    <property type="match status" value="1"/>
</dbReference>
<evidence type="ECO:0000256" key="2">
    <source>
        <dbReference type="ARBA" id="ARBA00023008"/>
    </source>
</evidence>
<keyword evidence="2" id="KW-0186">Copper</keyword>
<proteinExistence type="predicted"/>
<keyword evidence="6" id="KW-1185">Reference proteome</keyword>
<dbReference type="EMBL" id="BOMB01000027">
    <property type="protein sequence ID" value="GID13868.1"/>
    <property type="molecule type" value="Genomic_DNA"/>
</dbReference>
<keyword evidence="3" id="KW-0732">Signal</keyword>
<reference evidence="5" key="1">
    <citation type="submission" date="2021-01" db="EMBL/GenBank/DDBJ databases">
        <title>Whole genome shotgun sequence of Actinocatenispora rupis NBRC 107355.</title>
        <authorList>
            <person name="Komaki H."/>
            <person name="Tamura T."/>
        </authorList>
    </citation>
    <scope>NUCLEOTIDE SEQUENCE</scope>
    <source>
        <strain evidence="5">NBRC 107355</strain>
    </source>
</reference>
<dbReference type="Pfam" id="PF13473">
    <property type="entry name" value="Cupredoxin_1"/>
    <property type="match status" value="1"/>
</dbReference>
<protein>
    <recommendedName>
        <fullName evidence="4">EfeO-type cupredoxin-like domain-containing protein</fullName>
    </recommendedName>
</protein>
<dbReference type="PANTHER" id="PTHR38439">
    <property type="entry name" value="AURACYANIN-B"/>
    <property type="match status" value="1"/>
</dbReference>
<dbReference type="AlphaFoldDB" id="A0A8J3J464"/>
<evidence type="ECO:0000256" key="3">
    <source>
        <dbReference type="SAM" id="SignalP"/>
    </source>
</evidence>
<name>A0A8J3J464_9ACTN</name>
<evidence type="ECO:0000259" key="4">
    <source>
        <dbReference type="Pfam" id="PF13473"/>
    </source>
</evidence>
<accession>A0A8J3J464</accession>